<dbReference type="InterPro" id="IPR015919">
    <property type="entry name" value="Cadherin-like_sf"/>
</dbReference>
<sequence>MKNEDANSTIFSLDSLTGHLILNKPLDFEDTKEHDLIVIATDQCINVTERLSSSVTVRVFLNDVNDNSPKFVIPQKPSVVIRRGLTVGMAVTHIIAVDDDSGENGRVTYILSDEESDSFFSLGYDTGILTLVKPLRENRQFYNLNITAMDHGIPPRKTELKLRLNSDSAVNSSPKFLNSVFKATIPEDVAIGTFVTRVSVEMPVQNHDSNLTFLVQSDLTGGAFTIDSQGRITTTSYLDREKQEIYSLPVYIMDSSKSPKILLDVATLLIKVQDVNDHAPEFKSGSCYRLSIPENNEQGVIHTVRATDPDEGLNSQIIYSITGGNVGNKFSVDPKAGHLTAKPLDRESFSRYHLTIAAQDKGSPPMQGFCNLTIFVEDQNDNDPKFDEMKYSRSIKEDIAPDTSILRVHASDFDVGVNSRIIYSLANESQWLFRIDNKTGDIFTAGHFDRERQSVYSF</sequence>
<dbReference type="InterPro" id="IPR050971">
    <property type="entry name" value="Cadherin-domain_protein"/>
</dbReference>
<dbReference type="Proteomes" id="UP001516400">
    <property type="component" value="Unassembled WGS sequence"/>
</dbReference>
<dbReference type="SMART" id="SM00112">
    <property type="entry name" value="CA"/>
    <property type="match status" value="5"/>
</dbReference>
<evidence type="ECO:0000256" key="3">
    <source>
        <dbReference type="ARBA" id="ARBA00022737"/>
    </source>
</evidence>
<keyword evidence="4 8" id="KW-0106">Calcium</keyword>
<accession>A0ABD2MKV5</accession>
<evidence type="ECO:0000256" key="5">
    <source>
        <dbReference type="ARBA" id="ARBA00022889"/>
    </source>
</evidence>
<dbReference type="PROSITE" id="PS00232">
    <property type="entry name" value="CADHERIN_1"/>
    <property type="match status" value="3"/>
</dbReference>
<keyword evidence="7" id="KW-0472">Membrane</keyword>
<evidence type="ECO:0000259" key="9">
    <source>
        <dbReference type="PROSITE" id="PS50268"/>
    </source>
</evidence>
<dbReference type="SUPFAM" id="SSF49313">
    <property type="entry name" value="Cadherin-like"/>
    <property type="match status" value="5"/>
</dbReference>
<dbReference type="PANTHER" id="PTHR24025:SF23">
    <property type="entry name" value="NEURAL-CADHERIN"/>
    <property type="match status" value="1"/>
</dbReference>
<reference evidence="10 11" key="1">
    <citation type="journal article" date="2021" name="BMC Biol.">
        <title>Horizontally acquired antibacterial genes associated with adaptive radiation of ladybird beetles.</title>
        <authorList>
            <person name="Li H.S."/>
            <person name="Tang X.F."/>
            <person name="Huang Y.H."/>
            <person name="Xu Z.Y."/>
            <person name="Chen M.L."/>
            <person name="Du X.Y."/>
            <person name="Qiu B.Y."/>
            <person name="Chen P.T."/>
            <person name="Zhang W."/>
            <person name="Slipinski A."/>
            <person name="Escalona H.E."/>
            <person name="Waterhouse R.M."/>
            <person name="Zwick A."/>
            <person name="Pang H."/>
        </authorList>
    </citation>
    <scope>NUCLEOTIDE SEQUENCE [LARGE SCALE GENOMIC DNA]</scope>
    <source>
        <strain evidence="10">SYSU2018</strain>
    </source>
</reference>
<protein>
    <recommendedName>
        <fullName evidence="9">Cadherin domain-containing protein</fullName>
    </recommendedName>
</protein>
<evidence type="ECO:0000256" key="1">
    <source>
        <dbReference type="ARBA" id="ARBA00004370"/>
    </source>
</evidence>
<name>A0ABD2MKV5_9CUCU</name>
<keyword evidence="3" id="KW-0677">Repeat</keyword>
<gene>
    <name evidence="10" type="ORF">HHI36_011021</name>
</gene>
<feature type="domain" description="Cadherin" evidence="9">
    <location>
        <begin position="73"/>
        <end position="176"/>
    </location>
</feature>
<dbReference type="GO" id="GO:0016020">
    <property type="term" value="C:membrane"/>
    <property type="evidence" value="ECO:0007669"/>
    <property type="project" value="UniProtKB-SubCell"/>
</dbReference>
<dbReference type="InterPro" id="IPR020894">
    <property type="entry name" value="Cadherin_CS"/>
</dbReference>
<keyword evidence="11" id="KW-1185">Reference proteome</keyword>
<evidence type="ECO:0000256" key="4">
    <source>
        <dbReference type="ARBA" id="ARBA00022837"/>
    </source>
</evidence>
<keyword evidence="2" id="KW-0812">Transmembrane</keyword>
<dbReference type="InterPro" id="IPR002126">
    <property type="entry name" value="Cadherin-like_dom"/>
</dbReference>
<feature type="domain" description="Cadherin" evidence="9">
    <location>
        <begin position="177"/>
        <end position="282"/>
    </location>
</feature>
<dbReference type="CDD" id="cd11304">
    <property type="entry name" value="Cadherin_repeat"/>
    <property type="match status" value="4"/>
</dbReference>
<dbReference type="GO" id="GO:0060429">
    <property type="term" value="P:epithelium development"/>
    <property type="evidence" value="ECO:0007669"/>
    <property type="project" value="UniProtKB-ARBA"/>
</dbReference>
<keyword evidence="6" id="KW-1133">Transmembrane helix</keyword>
<dbReference type="GO" id="GO:0007155">
    <property type="term" value="P:cell adhesion"/>
    <property type="evidence" value="ECO:0007669"/>
    <property type="project" value="UniProtKB-KW"/>
</dbReference>
<comment type="caution">
    <text evidence="10">The sequence shown here is derived from an EMBL/GenBank/DDBJ whole genome shotgun (WGS) entry which is preliminary data.</text>
</comment>
<dbReference type="Gene3D" id="2.60.40.60">
    <property type="entry name" value="Cadherins"/>
    <property type="match status" value="5"/>
</dbReference>
<feature type="domain" description="Cadherin" evidence="9">
    <location>
        <begin position="387"/>
        <end position="458"/>
    </location>
</feature>
<dbReference type="GO" id="GO:0009653">
    <property type="term" value="P:anatomical structure morphogenesis"/>
    <property type="evidence" value="ECO:0007669"/>
    <property type="project" value="UniProtKB-ARBA"/>
</dbReference>
<dbReference type="AlphaFoldDB" id="A0ABD2MKV5"/>
<keyword evidence="5" id="KW-0130">Cell adhesion</keyword>
<comment type="subcellular location">
    <subcellularLocation>
        <location evidence="1">Membrane</location>
    </subcellularLocation>
</comment>
<dbReference type="PRINTS" id="PR00205">
    <property type="entry name" value="CADHERIN"/>
</dbReference>
<evidence type="ECO:0000256" key="8">
    <source>
        <dbReference type="PROSITE-ProRule" id="PRU00043"/>
    </source>
</evidence>
<dbReference type="GO" id="GO:0005509">
    <property type="term" value="F:calcium ion binding"/>
    <property type="evidence" value="ECO:0007669"/>
    <property type="project" value="UniProtKB-UniRule"/>
</dbReference>
<dbReference type="EMBL" id="JABFTP020000001">
    <property type="protein sequence ID" value="KAL3266869.1"/>
    <property type="molecule type" value="Genomic_DNA"/>
</dbReference>
<dbReference type="Pfam" id="PF00028">
    <property type="entry name" value="Cadherin"/>
    <property type="match status" value="4"/>
</dbReference>
<evidence type="ECO:0000256" key="6">
    <source>
        <dbReference type="ARBA" id="ARBA00022989"/>
    </source>
</evidence>
<dbReference type="PROSITE" id="PS50268">
    <property type="entry name" value="CADHERIN_2"/>
    <property type="match status" value="5"/>
</dbReference>
<proteinExistence type="predicted"/>
<feature type="domain" description="Cadherin" evidence="9">
    <location>
        <begin position="284"/>
        <end position="386"/>
    </location>
</feature>
<dbReference type="PANTHER" id="PTHR24025">
    <property type="entry name" value="DESMOGLEIN FAMILY MEMBER"/>
    <property type="match status" value="1"/>
</dbReference>
<evidence type="ECO:0000256" key="7">
    <source>
        <dbReference type="ARBA" id="ARBA00023136"/>
    </source>
</evidence>
<evidence type="ECO:0000313" key="10">
    <source>
        <dbReference type="EMBL" id="KAL3266869.1"/>
    </source>
</evidence>
<organism evidence="10 11">
    <name type="scientific">Cryptolaemus montrouzieri</name>
    <dbReference type="NCBI Taxonomy" id="559131"/>
    <lineage>
        <taxon>Eukaryota</taxon>
        <taxon>Metazoa</taxon>
        <taxon>Ecdysozoa</taxon>
        <taxon>Arthropoda</taxon>
        <taxon>Hexapoda</taxon>
        <taxon>Insecta</taxon>
        <taxon>Pterygota</taxon>
        <taxon>Neoptera</taxon>
        <taxon>Endopterygota</taxon>
        <taxon>Coleoptera</taxon>
        <taxon>Polyphaga</taxon>
        <taxon>Cucujiformia</taxon>
        <taxon>Coccinelloidea</taxon>
        <taxon>Coccinellidae</taxon>
        <taxon>Scymninae</taxon>
        <taxon>Scymnini</taxon>
        <taxon>Cryptolaemus</taxon>
    </lineage>
</organism>
<evidence type="ECO:0000313" key="11">
    <source>
        <dbReference type="Proteomes" id="UP001516400"/>
    </source>
</evidence>
<dbReference type="FunFam" id="2.60.40.60:FF:000020">
    <property type="entry name" value="Dachsous cadherin-related 1b"/>
    <property type="match status" value="1"/>
</dbReference>
<feature type="domain" description="Cadherin" evidence="9">
    <location>
        <begin position="1"/>
        <end position="71"/>
    </location>
</feature>
<evidence type="ECO:0000256" key="2">
    <source>
        <dbReference type="ARBA" id="ARBA00022692"/>
    </source>
</evidence>